<evidence type="ECO:0000259" key="1">
    <source>
        <dbReference type="Pfam" id="PF00535"/>
    </source>
</evidence>
<dbReference type="EMBL" id="LGAA01000014">
    <property type="protein sequence ID" value="KPD03158.1"/>
    <property type="molecule type" value="Genomic_DNA"/>
</dbReference>
<protein>
    <submittedName>
        <fullName evidence="2">Putative N-acetylgalactosaminyl-diphosphoundecaprenol glucuronosyltransferase</fullName>
    </submittedName>
</protein>
<keyword evidence="3" id="KW-1185">Reference proteome</keyword>
<dbReference type="GO" id="GO:0016758">
    <property type="term" value="F:hexosyltransferase activity"/>
    <property type="evidence" value="ECO:0007669"/>
    <property type="project" value="UniProtKB-ARBA"/>
</dbReference>
<dbReference type="AlphaFoldDB" id="A0A0N0ZBC4"/>
<dbReference type="Gene3D" id="3.90.550.10">
    <property type="entry name" value="Spore Coat Polysaccharide Biosynthesis Protein SpsA, Chain A"/>
    <property type="match status" value="1"/>
</dbReference>
<dbReference type="PANTHER" id="PTHR22916">
    <property type="entry name" value="GLYCOSYLTRANSFERASE"/>
    <property type="match status" value="1"/>
</dbReference>
<feature type="domain" description="Glycosyltransferase 2-like" evidence="1">
    <location>
        <begin position="11"/>
        <end position="137"/>
    </location>
</feature>
<proteinExistence type="predicted"/>
<dbReference type="RefSeq" id="WP_248842497.1">
    <property type="nucleotide sequence ID" value="NZ_CAWMUS010000014.1"/>
</dbReference>
<dbReference type="InterPro" id="IPR001173">
    <property type="entry name" value="Glyco_trans_2-like"/>
</dbReference>
<organism evidence="2 3">
    <name type="scientific">Moellerella wisconsensis ATCC 35017</name>
    <dbReference type="NCBI Taxonomy" id="1354267"/>
    <lineage>
        <taxon>Bacteria</taxon>
        <taxon>Pseudomonadati</taxon>
        <taxon>Pseudomonadota</taxon>
        <taxon>Gammaproteobacteria</taxon>
        <taxon>Enterobacterales</taxon>
        <taxon>Morganellaceae</taxon>
        <taxon>Moellerella</taxon>
    </lineage>
</organism>
<sequence>MPQITTQELVSIIMPAYNAEKTIIDSINSVLQQDFKSFNLYVINDASQDKTKEIILSFNDSRIIYLENDKNSGVAESRNKGLKNANGKYIAFLDSDDLWLPNKLSSQLKLLNEGWDVVCSNYTTFDSSGIKSLRTASEVIKYSDMLKSNFVGNLTGVYNRENLGVFFQKNIGHEDYVMWLQIIQKSRHAFCIQEPLAKYRLSDDSLSGNKLKAITWQWSIYRNELKLPLLKSSYYFSHYILNAFKKRR</sequence>
<dbReference type="Pfam" id="PF00535">
    <property type="entry name" value="Glycos_transf_2"/>
    <property type="match status" value="1"/>
</dbReference>
<reference evidence="2 3" key="1">
    <citation type="submission" date="2015-07" db="EMBL/GenBank/DDBJ databases">
        <title>ATOL: Assembling a taxonomically balanced genome-scale reconstruction of the evolutionary history of the Enterobacteriaceae.</title>
        <authorList>
            <person name="Plunkett G.III."/>
            <person name="Neeno-Eckwall E.C."/>
            <person name="Glasner J.D."/>
            <person name="Perna N.T."/>
        </authorList>
    </citation>
    <scope>NUCLEOTIDE SEQUENCE [LARGE SCALE GENOMIC DNA]</scope>
    <source>
        <strain evidence="2 3">ATCC 35017</strain>
    </source>
</reference>
<dbReference type="PANTHER" id="PTHR22916:SF3">
    <property type="entry name" value="UDP-GLCNAC:BETAGAL BETA-1,3-N-ACETYLGLUCOSAMINYLTRANSFERASE-LIKE PROTEIN 1"/>
    <property type="match status" value="1"/>
</dbReference>
<keyword evidence="2" id="KW-0808">Transferase</keyword>
<gene>
    <name evidence="2" type="ORF">M992_1283</name>
</gene>
<evidence type="ECO:0000313" key="3">
    <source>
        <dbReference type="Proteomes" id="UP000053226"/>
    </source>
</evidence>
<dbReference type="InterPro" id="IPR029044">
    <property type="entry name" value="Nucleotide-diphossugar_trans"/>
</dbReference>
<dbReference type="Proteomes" id="UP000053226">
    <property type="component" value="Unassembled WGS sequence"/>
</dbReference>
<dbReference type="SUPFAM" id="SSF53448">
    <property type="entry name" value="Nucleotide-diphospho-sugar transferases"/>
    <property type="match status" value="1"/>
</dbReference>
<comment type="caution">
    <text evidence="2">The sequence shown here is derived from an EMBL/GenBank/DDBJ whole genome shotgun (WGS) entry which is preliminary data.</text>
</comment>
<name>A0A0N0ZBC4_9GAMM</name>
<dbReference type="CDD" id="cd00761">
    <property type="entry name" value="Glyco_tranf_GTA_type"/>
    <property type="match status" value="1"/>
</dbReference>
<accession>A0A0N0ZBC4</accession>
<evidence type="ECO:0000313" key="2">
    <source>
        <dbReference type="EMBL" id="KPD03158.1"/>
    </source>
</evidence>